<keyword evidence="1" id="KW-0472">Membrane</keyword>
<keyword evidence="1" id="KW-1133">Transmembrane helix</keyword>
<organism evidence="2 3">
    <name type="scientific">Komarekiella delphini-convector SJRDD-AB1</name>
    <dbReference type="NCBI Taxonomy" id="2593771"/>
    <lineage>
        <taxon>Bacteria</taxon>
        <taxon>Bacillati</taxon>
        <taxon>Cyanobacteriota</taxon>
        <taxon>Cyanophyceae</taxon>
        <taxon>Nostocales</taxon>
        <taxon>Nostocaceae</taxon>
        <taxon>Komarekiella</taxon>
        <taxon>Komarekiella delphini-convector</taxon>
    </lineage>
</organism>
<feature type="transmembrane region" description="Helical" evidence="1">
    <location>
        <begin position="75"/>
        <end position="97"/>
    </location>
</feature>
<feature type="transmembrane region" description="Helical" evidence="1">
    <location>
        <begin position="50"/>
        <end position="69"/>
    </location>
</feature>
<dbReference type="AlphaFoldDB" id="A0AA40SVT4"/>
<feature type="transmembrane region" description="Helical" evidence="1">
    <location>
        <begin position="159"/>
        <end position="175"/>
    </location>
</feature>
<feature type="transmembrane region" description="Helical" evidence="1">
    <location>
        <begin position="132"/>
        <end position="152"/>
    </location>
</feature>
<accession>A0AA40SVT4</accession>
<evidence type="ECO:0000313" key="3">
    <source>
        <dbReference type="Proteomes" id="UP001165986"/>
    </source>
</evidence>
<evidence type="ECO:0000256" key="1">
    <source>
        <dbReference type="SAM" id="Phobius"/>
    </source>
</evidence>
<reference evidence="2" key="1">
    <citation type="submission" date="2019-07" db="EMBL/GenBank/DDBJ databases">
        <title>Toxilogical consequences of a new and cryptic species of cyanobacteria (Komarekiella delphini-convector) recovered from the epidermis of a bottlenose dolphin and 1500 ft. in the air.</title>
        <authorList>
            <person name="Brown A.O."/>
            <person name="Dvorak P."/>
            <person name="Villanueva C.D."/>
            <person name="Foss A.J."/>
            <person name="Garvey A.D."/>
            <person name="Gibson Q.A."/>
            <person name="Johansen J.R."/>
            <person name="Casamatta D.A."/>
        </authorList>
    </citation>
    <scope>NUCLEOTIDE SEQUENCE</scope>
    <source>
        <strain evidence="2">SJRDD-AB1</strain>
    </source>
</reference>
<protein>
    <submittedName>
        <fullName evidence="2">Uncharacterized protein</fullName>
    </submittedName>
</protein>
<comment type="caution">
    <text evidence="2">The sequence shown here is derived from an EMBL/GenBank/DDBJ whole genome shotgun (WGS) entry which is preliminary data.</text>
</comment>
<name>A0AA40SVT4_9NOST</name>
<dbReference type="RefSeq" id="WP_191757399.1">
    <property type="nucleotide sequence ID" value="NZ_VJXY01000008.1"/>
</dbReference>
<proteinExistence type="predicted"/>
<keyword evidence="1" id="KW-0812">Transmembrane</keyword>
<dbReference type="EMBL" id="VJXY01000008">
    <property type="protein sequence ID" value="MBD6616163.1"/>
    <property type="molecule type" value="Genomic_DNA"/>
</dbReference>
<feature type="transmembrane region" description="Helical" evidence="1">
    <location>
        <begin position="104"/>
        <end position="126"/>
    </location>
</feature>
<keyword evidence="3" id="KW-1185">Reference proteome</keyword>
<dbReference type="Proteomes" id="UP001165986">
    <property type="component" value="Unassembled WGS sequence"/>
</dbReference>
<gene>
    <name evidence="2" type="ORF">FNW02_10035</name>
</gene>
<evidence type="ECO:0000313" key="2">
    <source>
        <dbReference type="EMBL" id="MBD6616163.1"/>
    </source>
</evidence>
<sequence>MTFFNDSEPLLREKQHELDFQDLQGLVRLNYQIGNLSLFSGFYTRIDQAFILWGLISSGIFVTAQFLPISWSSQAILWSVLTLIGTVGMVCLTWFWVSVEQLRWIVYGWVILMLTGLILTDLSIFLGWGEVLMNLCPLWLGLSAIGYVCTGLGMRSRTFFLIGLVHLLGTLVLPYCGVMQFLATGLIMSISLLLLAEWQWDMRPAIDSDQLTLQQKQFNQAQHQKRQKNS</sequence>